<evidence type="ECO:0000256" key="1">
    <source>
        <dbReference type="ARBA" id="ARBA00022679"/>
    </source>
</evidence>
<gene>
    <name evidence="3" type="ORF">JBL43_07880</name>
</gene>
<accession>A0ABS0WQ91</accession>
<sequence length="370" mass="42960">MQRIIVSVTNDLVTDQRVHKVCTTLVQMKYDVILIGRKLPNSLPLTRNYRTIRMNLIFKKKVWFYAEYNLRLFFKLLFLKKDILLSNDLDTLLPNFLISKLLGKKLVYDSHELFTEIGELIDRPRVRKAWLTIEKFIFPKLKNVYTVNQSIADIYSNTYAVDVNIIRNIAPKLQHKSVDFSLANKIKGDKKMLILQGSGINIDRGAEEAVKMMAFLENTILYIIGSGDVFEDLKRLVLSLQLQEKVVIKDKMSYLDLMEYTKIADLGLSLDKATNLNYEFSLPNKVFDYIQAETPLLVSNRKEVANLVRENNIGWVIDDVEPKKLAEKIKQIVANTKEYATYKQNLKKASEKYTWESEQSTLVEVFKNLK</sequence>
<keyword evidence="1" id="KW-0808">Transferase</keyword>
<dbReference type="RefSeq" id="WP_198840903.1">
    <property type="nucleotide sequence ID" value="NZ_JAEHFJ010000003.1"/>
</dbReference>
<keyword evidence="4" id="KW-1185">Reference proteome</keyword>
<dbReference type="Proteomes" id="UP000623301">
    <property type="component" value="Unassembled WGS sequence"/>
</dbReference>
<name>A0ABS0WQ91_9FLAO</name>
<dbReference type="PANTHER" id="PTHR46401:SF2">
    <property type="entry name" value="GLYCOSYLTRANSFERASE WBBK-RELATED"/>
    <property type="match status" value="1"/>
</dbReference>
<dbReference type="InterPro" id="IPR001296">
    <property type="entry name" value="Glyco_trans_1"/>
</dbReference>
<evidence type="ECO:0000313" key="4">
    <source>
        <dbReference type="Proteomes" id="UP000623301"/>
    </source>
</evidence>
<dbReference type="SUPFAM" id="SSF53756">
    <property type="entry name" value="UDP-Glycosyltransferase/glycogen phosphorylase"/>
    <property type="match status" value="1"/>
</dbReference>
<protein>
    <submittedName>
        <fullName evidence="3">Glycosyltransferase</fullName>
    </submittedName>
</protein>
<dbReference type="Pfam" id="PF00534">
    <property type="entry name" value="Glycos_transf_1"/>
    <property type="match status" value="1"/>
</dbReference>
<dbReference type="Gene3D" id="3.40.50.2000">
    <property type="entry name" value="Glycogen Phosphorylase B"/>
    <property type="match status" value="2"/>
</dbReference>
<dbReference type="PANTHER" id="PTHR46401">
    <property type="entry name" value="GLYCOSYLTRANSFERASE WBBK-RELATED"/>
    <property type="match status" value="1"/>
</dbReference>
<dbReference type="EMBL" id="JAEHFJ010000003">
    <property type="protein sequence ID" value="MBJ2174152.1"/>
    <property type="molecule type" value="Genomic_DNA"/>
</dbReference>
<comment type="caution">
    <text evidence="3">The sequence shown here is derived from an EMBL/GenBank/DDBJ whole genome shotgun (WGS) entry which is preliminary data.</text>
</comment>
<feature type="domain" description="Glycosyl transferase family 1" evidence="2">
    <location>
        <begin position="189"/>
        <end position="348"/>
    </location>
</feature>
<proteinExistence type="predicted"/>
<reference evidence="3 4" key="1">
    <citation type="submission" date="2020-12" db="EMBL/GenBank/DDBJ databases">
        <title>Aureibaculum luteum sp. nov. and Aureibaculum flavum sp. nov., novel members of the family Flavobacteriaceae isolated from Antarctic intertidal sediments.</title>
        <authorList>
            <person name="He X."/>
            <person name="Zhang X."/>
        </authorList>
    </citation>
    <scope>NUCLEOTIDE SEQUENCE [LARGE SCALE GENOMIC DNA]</scope>
    <source>
        <strain evidence="3 4">A20</strain>
    </source>
</reference>
<evidence type="ECO:0000259" key="2">
    <source>
        <dbReference type="Pfam" id="PF00534"/>
    </source>
</evidence>
<evidence type="ECO:0000313" key="3">
    <source>
        <dbReference type="EMBL" id="MBJ2174152.1"/>
    </source>
</evidence>
<organism evidence="3 4">
    <name type="scientific">Aureibaculum flavum</name>
    <dbReference type="NCBI Taxonomy" id="2795986"/>
    <lineage>
        <taxon>Bacteria</taxon>
        <taxon>Pseudomonadati</taxon>
        <taxon>Bacteroidota</taxon>
        <taxon>Flavobacteriia</taxon>
        <taxon>Flavobacteriales</taxon>
        <taxon>Flavobacteriaceae</taxon>
        <taxon>Aureibaculum</taxon>
    </lineage>
</organism>